<organism evidence="4 5">
    <name type="scientific">Methylosinus trichosporium (strain ATCC 35070 / NCIMB 11131 / UNIQEM 75 / OB3b)</name>
    <dbReference type="NCBI Taxonomy" id="595536"/>
    <lineage>
        <taxon>Bacteria</taxon>
        <taxon>Pseudomonadati</taxon>
        <taxon>Pseudomonadota</taxon>
        <taxon>Alphaproteobacteria</taxon>
        <taxon>Hyphomicrobiales</taxon>
        <taxon>Methylocystaceae</taxon>
        <taxon>Methylosinus</taxon>
    </lineage>
</organism>
<reference evidence="5" key="1">
    <citation type="submission" date="2017-10" db="EMBL/GenBank/DDBJ databases">
        <title>Completed PacBio SMRT sequence of Methylosinus trichosporium OB3b reveals presence of a third large plasmid.</title>
        <authorList>
            <person name="Charles T.C."/>
            <person name="Lynch M.D.J."/>
            <person name="Heil J.R."/>
            <person name="Cheng J."/>
        </authorList>
    </citation>
    <scope>NUCLEOTIDE SEQUENCE [LARGE SCALE GENOMIC DNA]</scope>
    <source>
        <strain evidence="5">OB3b</strain>
    </source>
</reference>
<sequence length="106" mass="11119">MELAHLEEATAGDEELARELLALFVGQARDIVRRLEGAPPDRERRELVHTLKGSAAAIGAVAVARAADACEAALAAGQQADAPLDALRRAVADTLPAIADLEQRDA</sequence>
<feature type="domain" description="HPt" evidence="3">
    <location>
        <begin position="13"/>
        <end position="106"/>
    </location>
</feature>
<keyword evidence="2" id="KW-0597">Phosphoprotein</keyword>
<keyword evidence="1" id="KW-0902">Two-component regulatory system</keyword>
<dbReference type="PROSITE" id="PS50894">
    <property type="entry name" value="HPT"/>
    <property type="match status" value="1"/>
</dbReference>
<evidence type="ECO:0000256" key="2">
    <source>
        <dbReference type="PROSITE-ProRule" id="PRU00110"/>
    </source>
</evidence>
<keyword evidence="5" id="KW-1185">Reference proteome</keyword>
<name>A0A2D2D5S2_METT3</name>
<gene>
    <name evidence="4" type="ORF">CQW49_12595</name>
</gene>
<dbReference type="STRING" id="595536.GCA_000178815_02647"/>
<keyword evidence="4" id="KW-0418">Kinase</keyword>
<dbReference type="KEGG" id="mtw:CQW49_12595"/>
<dbReference type="AlphaFoldDB" id="A0A2D2D5S2"/>
<dbReference type="GO" id="GO:0000160">
    <property type="term" value="P:phosphorelay signal transduction system"/>
    <property type="evidence" value="ECO:0007669"/>
    <property type="project" value="UniProtKB-KW"/>
</dbReference>
<dbReference type="Gene3D" id="1.20.120.160">
    <property type="entry name" value="HPT domain"/>
    <property type="match status" value="1"/>
</dbReference>
<feature type="modified residue" description="Phosphohistidine" evidence="2">
    <location>
        <position position="49"/>
    </location>
</feature>
<dbReference type="GO" id="GO:0004672">
    <property type="term" value="F:protein kinase activity"/>
    <property type="evidence" value="ECO:0007669"/>
    <property type="project" value="UniProtKB-ARBA"/>
</dbReference>
<dbReference type="InterPro" id="IPR008207">
    <property type="entry name" value="Sig_transdc_His_kin_Hpt_dom"/>
</dbReference>
<dbReference type="Proteomes" id="UP000230709">
    <property type="component" value="Chromosome"/>
</dbReference>
<dbReference type="InterPro" id="IPR036641">
    <property type="entry name" value="HPT_dom_sf"/>
</dbReference>
<accession>A0A2D2D5S2</accession>
<dbReference type="SUPFAM" id="SSF47226">
    <property type="entry name" value="Histidine-containing phosphotransfer domain, HPT domain"/>
    <property type="match status" value="1"/>
</dbReference>
<keyword evidence="4" id="KW-0808">Transferase</keyword>
<evidence type="ECO:0000313" key="4">
    <source>
        <dbReference type="EMBL" id="ATQ70367.1"/>
    </source>
</evidence>
<evidence type="ECO:0000259" key="3">
    <source>
        <dbReference type="PROSITE" id="PS50894"/>
    </source>
</evidence>
<evidence type="ECO:0000313" key="5">
    <source>
        <dbReference type="Proteomes" id="UP000230709"/>
    </source>
</evidence>
<dbReference type="Pfam" id="PF01627">
    <property type="entry name" value="Hpt"/>
    <property type="match status" value="1"/>
</dbReference>
<dbReference type="EMBL" id="CP023737">
    <property type="protein sequence ID" value="ATQ70367.1"/>
    <property type="molecule type" value="Genomic_DNA"/>
</dbReference>
<protein>
    <submittedName>
        <fullName evidence="4">Histidine kinase</fullName>
    </submittedName>
</protein>
<evidence type="ECO:0000256" key="1">
    <source>
        <dbReference type="ARBA" id="ARBA00023012"/>
    </source>
</evidence>
<proteinExistence type="predicted"/>